<dbReference type="Proteomes" id="UP001456524">
    <property type="component" value="Unassembled WGS sequence"/>
</dbReference>
<organism evidence="2 3">
    <name type="scientific">Phyllosticta citrichinensis</name>
    <dbReference type="NCBI Taxonomy" id="1130410"/>
    <lineage>
        <taxon>Eukaryota</taxon>
        <taxon>Fungi</taxon>
        <taxon>Dikarya</taxon>
        <taxon>Ascomycota</taxon>
        <taxon>Pezizomycotina</taxon>
        <taxon>Dothideomycetes</taxon>
        <taxon>Dothideomycetes incertae sedis</taxon>
        <taxon>Botryosphaeriales</taxon>
        <taxon>Phyllostictaceae</taxon>
        <taxon>Phyllosticta</taxon>
    </lineage>
</organism>
<evidence type="ECO:0000313" key="3">
    <source>
        <dbReference type="Proteomes" id="UP001456524"/>
    </source>
</evidence>
<protein>
    <submittedName>
        <fullName evidence="2">Uncharacterized protein</fullName>
    </submittedName>
</protein>
<evidence type="ECO:0000256" key="1">
    <source>
        <dbReference type="SAM" id="Phobius"/>
    </source>
</evidence>
<keyword evidence="1" id="KW-0472">Membrane</keyword>
<comment type="caution">
    <text evidence="2">The sequence shown here is derived from an EMBL/GenBank/DDBJ whole genome shotgun (WGS) entry which is preliminary data.</text>
</comment>
<feature type="non-terminal residue" evidence="2">
    <location>
        <position position="255"/>
    </location>
</feature>
<dbReference type="EMBL" id="JBBWUH010000004">
    <property type="protein sequence ID" value="KAK8169277.1"/>
    <property type="molecule type" value="Genomic_DNA"/>
</dbReference>
<feature type="transmembrane region" description="Helical" evidence="1">
    <location>
        <begin position="159"/>
        <end position="180"/>
    </location>
</feature>
<sequence length="255" mass="29494">MAKQRSAAKKRKIVAFKRPAPPVTYRRIKDPLIEPLSTLETLRLRVKENAVFAQQMATPVAEPVPQVRKRLTIDPPPTIETPAALPPPPPPVMMNGTVFRDTVYYKQFKSDVECVVAIQVFVLSIAVGYMIVKGIRRLMHHETTRERSQRLRNRRRQRLAAIETTFHLLCLPFRIVWFATRMTAKLLVFIFVFIFVFIHFSILLITCCTAITIRFARHFLRCCWRIVVPPGECARCRIRTFALLYCVSMALTRLA</sequence>
<accession>A0ABR1XVE8</accession>
<feature type="transmembrane region" description="Helical" evidence="1">
    <location>
        <begin position="186"/>
        <end position="211"/>
    </location>
</feature>
<gene>
    <name evidence="2" type="ORF">IWX90DRAFT_476835</name>
</gene>
<proteinExistence type="predicted"/>
<keyword evidence="1" id="KW-0812">Transmembrane</keyword>
<keyword evidence="3" id="KW-1185">Reference proteome</keyword>
<name>A0ABR1XVE8_9PEZI</name>
<reference evidence="2 3" key="1">
    <citation type="journal article" date="2022" name="G3 (Bethesda)">
        <title>Enemy or ally: a genomic approach to elucidate the lifestyle of Phyllosticta citrichinaensis.</title>
        <authorList>
            <person name="Buijs V.A."/>
            <person name="Groenewald J.Z."/>
            <person name="Haridas S."/>
            <person name="LaButti K.M."/>
            <person name="Lipzen A."/>
            <person name="Martin F.M."/>
            <person name="Barry K."/>
            <person name="Grigoriev I.V."/>
            <person name="Crous P.W."/>
            <person name="Seidl M.F."/>
        </authorList>
    </citation>
    <scope>NUCLEOTIDE SEQUENCE [LARGE SCALE GENOMIC DNA]</scope>
    <source>
        <strain evidence="2 3">CBS 129764</strain>
    </source>
</reference>
<evidence type="ECO:0000313" key="2">
    <source>
        <dbReference type="EMBL" id="KAK8169277.1"/>
    </source>
</evidence>
<keyword evidence="1" id="KW-1133">Transmembrane helix</keyword>
<feature type="transmembrane region" description="Helical" evidence="1">
    <location>
        <begin position="116"/>
        <end position="138"/>
    </location>
</feature>